<evidence type="ECO:0000313" key="3">
    <source>
        <dbReference type="Proteomes" id="UP000018143"/>
    </source>
</evidence>
<dbReference type="eggNOG" id="COG0599">
    <property type="taxonomic scope" value="Bacteria"/>
</dbReference>
<feature type="domain" description="Carboxymuconolactone decarboxylase-like" evidence="1">
    <location>
        <begin position="28"/>
        <end position="108"/>
    </location>
</feature>
<comment type="caution">
    <text evidence="2">The sequence shown here is derived from an EMBL/GenBank/DDBJ whole genome shotgun (WGS) entry which is preliminary data.</text>
</comment>
<dbReference type="PANTHER" id="PTHR33570">
    <property type="entry name" value="4-CARBOXYMUCONOLACTONE DECARBOXYLASE FAMILY PROTEIN"/>
    <property type="match status" value="1"/>
</dbReference>
<reference evidence="2 3" key="1">
    <citation type="journal article" date="2013" name="Genome Announc.">
        <title>Draft Genome Sequence of Helicobacter fennelliae Strain MRY12-0050, Isolated from a Bacteremia Patient.</title>
        <authorList>
            <person name="Rimbara E."/>
            <person name="Matsui M."/>
            <person name="Mori S."/>
            <person name="Suzuki S."/>
            <person name="Suzuki M."/>
            <person name="Kim H."/>
            <person name="Sekizuka T."/>
            <person name="Kuroda M."/>
            <person name="Shibayama K."/>
        </authorList>
    </citation>
    <scope>NUCLEOTIDE SEQUENCE [LARGE SCALE GENOMIC DNA]</scope>
    <source>
        <strain evidence="2 3">MRY12-0050</strain>
    </source>
</reference>
<dbReference type="GO" id="GO:0047575">
    <property type="term" value="F:4-carboxymuconolactone decarboxylase activity"/>
    <property type="evidence" value="ECO:0007669"/>
    <property type="project" value="UniProtKB-EC"/>
</dbReference>
<dbReference type="AlphaFoldDB" id="T1CXQ7"/>
<dbReference type="InterPro" id="IPR003779">
    <property type="entry name" value="CMD-like"/>
</dbReference>
<evidence type="ECO:0000313" key="2">
    <source>
        <dbReference type="EMBL" id="GAD18735.1"/>
    </source>
</evidence>
<keyword evidence="3" id="KW-1185">Reference proteome</keyword>
<protein>
    <submittedName>
        <fullName evidence="2">4-carboxymuconolactone decarboxylase</fullName>
        <ecNumber evidence="2">4.1.1.44</ecNumber>
    </submittedName>
</protein>
<dbReference type="STRING" id="1325130.HFN_2147"/>
<evidence type="ECO:0000259" key="1">
    <source>
        <dbReference type="Pfam" id="PF02627"/>
    </source>
</evidence>
<dbReference type="Pfam" id="PF02627">
    <property type="entry name" value="CMD"/>
    <property type="match status" value="1"/>
</dbReference>
<accession>T1CXQ7</accession>
<dbReference type="Gene3D" id="1.20.1290.10">
    <property type="entry name" value="AhpD-like"/>
    <property type="match status" value="1"/>
</dbReference>
<dbReference type="SUPFAM" id="SSF69118">
    <property type="entry name" value="AhpD-like"/>
    <property type="match status" value="1"/>
</dbReference>
<organism evidence="2 3">
    <name type="scientific">Helicobacter fennelliae MRY12-0050</name>
    <dbReference type="NCBI Taxonomy" id="1325130"/>
    <lineage>
        <taxon>Bacteria</taxon>
        <taxon>Pseudomonadati</taxon>
        <taxon>Campylobacterota</taxon>
        <taxon>Epsilonproteobacteria</taxon>
        <taxon>Campylobacterales</taxon>
        <taxon>Helicobacteraceae</taxon>
        <taxon>Helicobacter</taxon>
    </lineage>
</organism>
<gene>
    <name evidence="2" type="ORF">HFN_2147</name>
</gene>
<dbReference type="EC" id="4.1.1.44" evidence="2"/>
<proteinExistence type="predicted"/>
<keyword evidence="2" id="KW-0456">Lyase</keyword>
<dbReference type="GO" id="GO:0051920">
    <property type="term" value="F:peroxiredoxin activity"/>
    <property type="evidence" value="ECO:0007669"/>
    <property type="project" value="InterPro"/>
</dbReference>
<name>T1CXQ7_9HELI</name>
<dbReference type="InterPro" id="IPR029032">
    <property type="entry name" value="AhpD-like"/>
</dbReference>
<dbReference type="EMBL" id="BASD01000009">
    <property type="protein sequence ID" value="GAD18735.1"/>
    <property type="molecule type" value="Genomic_DNA"/>
</dbReference>
<dbReference type="InterPro" id="IPR052512">
    <property type="entry name" value="4CMD/NDH-1_regulator"/>
</dbReference>
<dbReference type="OrthoDB" id="9793083at2"/>
<sequence length="117" mass="12895">MESQRAIFGEAIDKGNATVPKDVQHIRRFLSANCFGDYYTRGGLDLEMRELLTLVFLVSLGGADSQVKSHIQGNLNMGKTRAFLIETFSAILPFIGYPRTLNALSALDSLTLNKEAN</sequence>
<dbReference type="Proteomes" id="UP000018143">
    <property type="component" value="Unassembled WGS sequence"/>
</dbReference>
<dbReference type="PANTHER" id="PTHR33570:SF2">
    <property type="entry name" value="CARBOXYMUCONOLACTONE DECARBOXYLASE-LIKE DOMAIN-CONTAINING PROTEIN"/>
    <property type="match status" value="1"/>
</dbReference>